<evidence type="ECO:0000313" key="7">
    <source>
        <dbReference type="EMBL" id="GHO49085.1"/>
    </source>
</evidence>
<comment type="cofactor">
    <cofactor evidence="1">
        <name>FAD</name>
        <dbReference type="ChEBI" id="CHEBI:57692"/>
    </cofactor>
</comment>
<evidence type="ECO:0000313" key="8">
    <source>
        <dbReference type="Proteomes" id="UP000612362"/>
    </source>
</evidence>
<keyword evidence="8" id="KW-1185">Reference proteome</keyword>
<keyword evidence="3" id="KW-0285">Flavoprotein</keyword>
<keyword evidence="5" id="KW-0560">Oxidoreductase</keyword>
<dbReference type="GO" id="GO:0016491">
    <property type="term" value="F:oxidoreductase activity"/>
    <property type="evidence" value="ECO:0007669"/>
    <property type="project" value="UniProtKB-KW"/>
</dbReference>
<evidence type="ECO:0000256" key="3">
    <source>
        <dbReference type="ARBA" id="ARBA00022630"/>
    </source>
</evidence>
<dbReference type="InterPro" id="IPR006093">
    <property type="entry name" value="Oxy_OxRdtase_FAD_BS"/>
</dbReference>
<dbReference type="PROSITE" id="PS51387">
    <property type="entry name" value="FAD_PCMH"/>
    <property type="match status" value="1"/>
</dbReference>
<dbReference type="InterPro" id="IPR006094">
    <property type="entry name" value="Oxid_FAD_bind_N"/>
</dbReference>
<proteinExistence type="inferred from homology"/>
<dbReference type="InterPro" id="IPR016167">
    <property type="entry name" value="FAD-bd_PCMH_sub1"/>
</dbReference>
<evidence type="ECO:0000256" key="4">
    <source>
        <dbReference type="ARBA" id="ARBA00022827"/>
    </source>
</evidence>
<evidence type="ECO:0000256" key="2">
    <source>
        <dbReference type="ARBA" id="ARBA00005466"/>
    </source>
</evidence>
<dbReference type="Gene3D" id="3.30.43.10">
    <property type="entry name" value="Uridine Diphospho-n-acetylenolpyruvylglucosamine Reductase, domain 2"/>
    <property type="match status" value="1"/>
</dbReference>
<evidence type="ECO:0000256" key="1">
    <source>
        <dbReference type="ARBA" id="ARBA00001974"/>
    </source>
</evidence>
<dbReference type="InterPro" id="IPR036318">
    <property type="entry name" value="FAD-bd_PCMH-like_sf"/>
</dbReference>
<dbReference type="GO" id="GO:0071949">
    <property type="term" value="F:FAD binding"/>
    <property type="evidence" value="ECO:0007669"/>
    <property type="project" value="InterPro"/>
</dbReference>
<comment type="similarity">
    <text evidence="2">Belongs to the oxygen-dependent FAD-linked oxidoreductase family.</text>
</comment>
<dbReference type="InterPro" id="IPR016166">
    <property type="entry name" value="FAD-bd_PCMH"/>
</dbReference>
<evidence type="ECO:0000259" key="6">
    <source>
        <dbReference type="PROSITE" id="PS51387"/>
    </source>
</evidence>
<reference evidence="7" key="1">
    <citation type="submission" date="2020-10" db="EMBL/GenBank/DDBJ databases">
        <title>Taxonomic study of unclassified bacteria belonging to the class Ktedonobacteria.</title>
        <authorList>
            <person name="Yabe S."/>
            <person name="Wang C.M."/>
            <person name="Zheng Y."/>
            <person name="Sakai Y."/>
            <person name="Cavaletti L."/>
            <person name="Monciardini P."/>
            <person name="Donadio S."/>
        </authorList>
    </citation>
    <scope>NUCLEOTIDE SEQUENCE</scope>
    <source>
        <strain evidence="7">SOSP1-1</strain>
    </source>
</reference>
<gene>
    <name evidence="7" type="ORF">KSX_72480</name>
</gene>
<sequence>MTEKEHNGQNEGSPASVLPKKEQIEAFKSGLRGELIQRGDVRYNEARKVYNAMIDKHPILIVLCADVSDVIAAVNFGRENNLLVAIRSGGHNAGGLGICENGLVIDLSLIHYTRVDPTAGTALVGGGCTWGDVDHATHAFGLAVPSGFIASTGVGGLTLGGGIGHLTRKCGLTIDNLLAADVVLADGRFVTASERQNEDLFWALRGGGGNFGVVTSFLFKAHPINIDYAGPMLWELDQAPEIMAWYRALLPQAPEDLSGFFVFLVVPPAPPFPAHLHNRRMCGVVWCYTGPLEKAEEVFKPIRGYLAPVLDLVGPIPHPALQSMFDALYVPGLQWYWKADFFNELSDEVIRLHVKHSSHLPTMHSTIHLYPVNGAAHRVGKQETAWSYRDATWAEVIVGVDPDPAKKDRIVNWARNYWNDLHPYSAGGSYVNFMMEEGEERVKASYRDNYERLQRIKRVYDPMNFFRVNQNITPAR</sequence>
<dbReference type="RefSeq" id="WP_220198199.1">
    <property type="nucleotide sequence ID" value="NZ_BNJF01000004.1"/>
</dbReference>
<dbReference type="SUPFAM" id="SSF56176">
    <property type="entry name" value="FAD-binding/transporter-associated domain-like"/>
    <property type="match status" value="1"/>
</dbReference>
<dbReference type="AlphaFoldDB" id="A0A8J3MXY3"/>
<feature type="domain" description="FAD-binding PCMH-type" evidence="6">
    <location>
        <begin position="54"/>
        <end position="224"/>
    </location>
</feature>
<dbReference type="Gene3D" id="3.40.462.20">
    <property type="match status" value="1"/>
</dbReference>
<dbReference type="InterPro" id="IPR050416">
    <property type="entry name" value="FAD-linked_Oxidoreductase"/>
</dbReference>
<dbReference type="InterPro" id="IPR012951">
    <property type="entry name" value="BBE"/>
</dbReference>
<dbReference type="Pfam" id="PF01565">
    <property type="entry name" value="FAD_binding_4"/>
    <property type="match status" value="1"/>
</dbReference>
<accession>A0A8J3MXY3</accession>
<dbReference type="EMBL" id="BNJF01000004">
    <property type="protein sequence ID" value="GHO49085.1"/>
    <property type="molecule type" value="Genomic_DNA"/>
</dbReference>
<comment type="caution">
    <text evidence="7">The sequence shown here is derived from an EMBL/GenBank/DDBJ whole genome shotgun (WGS) entry which is preliminary data.</text>
</comment>
<evidence type="ECO:0000256" key="5">
    <source>
        <dbReference type="ARBA" id="ARBA00023002"/>
    </source>
</evidence>
<dbReference type="Proteomes" id="UP000612362">
    <property type="component" value="Unassembled WGS sequence"/>
</dbReference>
<keyword evidence="4" id="KW-0274">FAD</keyword>
<dbReference type="PROSITE" id="PS00862">
    <property type="entry name" value="OX2_COVAL_FAD"/>
    <property type="match status" value="1"/>
</dbReference>
<dbReference type="PANTHER" id="PTHR42973:SF39">
    <property type="entry name" value="FAD-BINDING PCMH-TYPE DOMAIN-CONTAINING PROTEIN"/>
    <property type="match status" value="1"/>
</dbReference>
<organism evidence="7 8">
    <name type="scientific">Ktedonospora formicarum</name>
    <dbReference type="NCBI Taxonomy" id="2778364"/>
    <lineage>
        <taxon>Bacteria</taxon>
        <taxon>Bacillati</taxon>
        <taxon>Chloroflexota</taxon>
        <taxon>Ktedonobacteria</taxon>
        <taxon>Ktedonobacterales</taxon>
        <taxon>Ktedonobacteraceae</taxon>
        <taxon>Ktedonospora</taxon>
    </lineage>
</organism>
<protein>
    <submittedName>
        <fullName evidence="7">Oxidoreductase</fullName>
    </submittedName>
</protein>
<name>A0A8J3MXY3_9CHLR</name>
<dbReference type="Gene3D" id="3.30.465.10">
    <property type="match status" value="1"/>
</dbReference>
<dbReference type="Pfam" id="PF08031">
    <property type="entry name" value="BBE"/>
    <property type="match status" value="1"/>
</dbReference>
<dbReference type="PANTHER" id="PTHR42973">
    <property type="entry name" value="BINDING OXIDOREDUCTASE, PUTATIVE (AFU_ORTHOLOGUE AFUA_1G17690)-RELATED"/>
    <property type="match status" value="1"/>
</dbReference>
<dbReference type="InterPro" id="IPR016169">
    <property type="entry name" value="FAD-bd_PCMH_sub2"/>
</dbReference>